<sequence length="173" mass="19767">MYQRTAVDYRHKMDVLNYQDDGHTLDKTIAHFYRKLNSCDTRVKKKQINKWAKQTATIRTACESGRGRHLNMRTLGSATVLSKDAEMSSLFWLNSLRKDGAPVSRLMLQLQAKEVADEIGLGSKYAASPTWIKLILRRHQLSLRARTRQGQTTPQDAQDVAASFRTLVLQTIF</sequence>
<dbReference type="GO" id="GO:0003677">
    <property type="term" value="F:DNA binding"/>
    <property type="evidence" value="ECO:0007669"/>
    <property type="project" value="UniProtKB-KW"/>
</dbReference>
<dbReference type="AlphaFoldDB" id="A0A9W6WV07"/>
<keyword evidence="4" id="KW-1185">Reference proteome</keyword>
<feature type="domain" description="HTH CENPB-type" evidence="2">
    <location>
        <begin position="73"/>
        <end position="145"/>
    </location>
</feature>
<proteinExistence type="predicted"/>
<dbReference type="Proteomes" id="UP001165083">
    <property type="component" value="Unassembled WGS sequence"/>
</dbReference>
<evidence type="ECO:0000259" key="2">
    <source>
        <dbReference type="PROSITE" id="PS51253"/>
    </source>
</evidence>
<evidence type="ECO:0000256" key="1">
    <source>
        <dbReference type="ARBA" id="ARBA00023125"/>
    </source>
</evidence>
<name>A0A9W6WV07_9STRA</name>
<keyword evidence="1" id="KW-0238">DNA-binding</keyword>
<dbReference type="EMBL" id="BSXW01000319">
    <property type="protein sequence ID" value="GMF18542.1"/>
    <property type="molecule type" value="Genomic_DNA"/>
</dbReference>
<dbReference type="OrthoDB" id="128019at2759"/>
<evidence type="ECO:0000313" key="3">
    <source>
        <dbReference type="EMBL" id="GMF18542.1"/>
    </source>
</evidence>
<organism evidence="3 4">
    <name type="scientific">Phytophthora lilii</name>
    <dbReference type="NCBI Taxonomy" id="2077276"/>
    <lineage>
        <taxon>Eukaryota</taxon>
        <taxon>Sar</taxon>
        <taxon>Stramenopiles</taxon>
        <taxon>Oomycota</taxon>
        <taxon>Peronosporomycetes</taxon>
        <taxon>Peronosporales</taxon>
        <taxon>Peronosporaceae</taxon>
        <taxon>Phytophthora</taxon>
    </lineage>
</organism>
<evidence type="ECO:0000313" key="4">
    <source>
        <dbReference type="Proteomes" id="UP001165083"/>
    </source>
</evidence>
<dbReference type="Pfam" id="PF03221">
    <property type="entry name" value="HTH_Tnp_Tc5"/>
    <property type="match status" value="1"/>
</dbReference>
<dbReference type="InterPro" id="IPR006600">
    <property type="entry name" value="HTH_CenpB_DNA-bd_dom"/>
</dbReference>
<accession>A0A9W6WV07</accession>
<dbReference type="Gene3D" id="1.10.10.60">
    <property type="entry name" value="Homeodomain-like"/>
    <property type="match status" value="1"/>
</dbReference>
<protein>
    <submittedName>
        <fullName evidence="3">Unnamed protein product</fullName>
    </submittedName>
</protein>
<dbReference type="PROSITE" id="PS51253">
    <property type="entry name" value="HTH_CENPB"/>
    <property type="match status" value="1"/>
</dbReference>
<comment type="caution">
    <text evidence="3">The sequence shown here is derived from an EMBL/GenBank/DDBJ whole genome shotgun (WGS) entry which is preliminary data.</text>
</comment>
<reference evidence="3" key="1">
    <citation type="submission" date="2023-04" db="EMBL/GenBank/DDBJ databases">
        <title>Phytophthora lilii NBRC 32176.</title>
        <authorList>
            <person name="Ichikawa N."/>
            <person name="Sato H."/>
            <person name="Tonouchi N."/>
        </authorList>
    </citation>
    <scope>NUCLEOTIDE SEQUENCE</scope>
    <source>
        <strain evidence="3">NBRC 32176</strain>
    </source>
</reference>
<gene>
    <name evidence="3" type="ORF">Plil01_000694700</name>
</gene>